<sequence length="238" mass="26233">MSNSSTSSSSKSSLINEELIINNITTTSSTLTNSIVITELPEVIFDSSEQLAQLNDLITSACTPGNILNFIVLKSFRRIVIIFDNFQSPYLVKNKLNNTVLNGLDINLNIYLLDYIQPTGNDNEQSYLQVDQFEQLFWLSPPPSPPADWQPQVEDGPNTKTLANDLMQALSKLQLEESGDSFDSDTSSPATQFKFEGIGLPTIIVEDVDPNTVNFIDRARLPKTSMPPTPGLLTSLSS</sequence>
<dbReference type="InterPro" id="IPR006931">
    <property type="entry name" value="Calcipressin"/>
</dbReference>
<reference evidence="2 3" key="1">
    <citation type="journal article" date="2015" name="Genome Biol. Evol.">
        <title>Phylogenomic analyses indicate that early fungi evolved digesting cell walls of algal ancestors of land plants.</title>
        <authorList>
            <person name="Chang Y."/>
            <person name="Wang S."/>
            <person name="Sekimoto S."/>
            <person name="Aerts A.L."/>
            <person name="Choi C."/>
            <person name="Clum A."/>
            <person name="LaButti K.M."/>
            <person name="Lindquist E.A."/>
            <person name="Yee Ngan C."/>
            <person name="Ohm R.A."/>
            <person name="Salamov A.A."/>
            <person name="Grigoriev I.V."/>
            <person name="Spatafora J.W."/>
            <person name="Berbee M.L."/>
        </authorList>
    </citation>
    <scope>NUCLEOTIDE SEQUENCE [LARGE SCALE GENOMIC DNA]</scope>
    <source>
        <strain evidence="2 3">NRRL 28638</strain>
    </source>
</reference>
<dbReference type="InterPro" id="IPR012677">
    <property type="entry name" value="Nucleotide-bd_a/b_plait_sf"/>
</dbReference>
<keyword evidence="3" id="KW-1185">Reference proteome</keyword>
<evidence type="ECO:0000313" key="3">
    <source>
        <dbReference type="Proteomes" id="UP000070444"/>
    </source>
</evidence>
<dbReference type="SUPFAM" id="SSF54928">
    <property type="entry name" value="RNA-binding domain, RBD"/>
    <property type="match status" value="1"/>
</dbReference>
<dbReference type="Pfam" id="PF04847">
    <property type="entry name" value="Calcipressin"/>
    <property type="match status" value="1"/>
</dbReference>
<evidence type="ECO:0000313" key="2">
    <source>
        <dbReference type="EMBL" id="KXN67648.1"/>
    </source>
</evidence>
<name>A0A137NY93_CONC2</name>
<accession>A0A137NY93</accession>
<organism evidence="2 3">
    <name type="scientific">Conidiobolus coronatus (strain ATCC 28846 / CBS 209.66 / NRRL 28638)</name>
    <name type="common">Delacroixia coronata</name>
    <dbReference type="NCBI Taxonomy" id="796925"/>
    <lineage>
        <taxon>Eukaryota</taxon>
        <taxon>Fungi</taxon>
        <taxon>Fungi incertae sedis</taxon>
        <taxon>Zoopagomycota</taxon>
        <taxon>Entomophthoromycotina</taxon>
        <taxon>Entomophthoromycetes</taxon>
        <taxon>Entomophthorales</taxon>
        <taxon>Ancylistaceae</taxon>
        <taxon>Conidiobolus</taxon>
    </lineage>
</organism>
<dbReference type="Proteomes" id="UP000070444">
    <property type="component" value="Unassembled WGS sequence"/>
</dbReference>
<proteinExistence type="inferred from homology"/>
<dbReference type="PANTHER" id="PTHR10300:SF14">
    <property type="entry name" value="PROTEIN SARAH"/>
    <property type="match status" value="1"/>
</dbReference>
<dbReference type="InterPro" id="IPR035979">
    <property type="entry name" value="RBD_domain_sf"/>
</dbReference>
<dbReference type="Gene3D" id="3.30.70.330">
    <property type="match status" value="1"/>
</dbReference>
<evidence type="ECO:0000256" key="1">
    <source>
        <dbReference type="ARBA" id="ARBA00008209"/>
    </source>
</evidence>
<dbReference type="STRING" id="796925.A0A137NY93"/>
<dbReference type="AlphaFoldDB" id="A0A137NY93"/>
<dbReference type="GO" id="GO:0005634">
    <property type="term" value="C:nucleus"/>
    <property type="evidence" value="ECO:0007669"/>
    <property type="project" value="TreeGrafter"/>
</dbReference>
<dbReference type="EMBL" id="KQ964622">
    <property type="protein sequence ID" value="KXN67648.1"/>
    <property type="molecule type" value="Genomic_DNA"/>
</dbReference>
<dbReference type="GO" id="GO:0008597">
    <property type="term" value="F:calcium-dependent protein serine/threonine phosphatase regulator activity"/>
    <property type="evidence" value="ECO:0007669"/>
    <property type="project" value="TreeGrafter"/>
</dbReference>
<dbReference type="PANTHER" id="PTHR10300">
    <property type="entry name" value="CALCIPRESSIN"/>
    <property type="match status" value="1"/>
</dbReference>
<dbReference type="OrthoDB" id="17212at2759"/>
<dbReference type="GO" id="GO:0019722">
    <property type="term" value="P:calcium-mediated signaling"/>
    <property type="evidence" value="ECO:0007669"/>
    <property type="project" value="InterPro"/>
</dbReference>
<dbReference type="GO" id="GO:0005737">
    <property type="term" value="C:cytoplasm"/>
    <property type="evidence" value="ECO:0007669"/>
    <property type="project" value="TreeGrafter"/>
</dbReference>
<comment type="similarity">
    <text evidence="1">Belongs to the RCAN family.</text>
</comment>
<dbReference type="GO" id="GO:0003676">
    <property type="term" value="F:nucleic acid binding"/>
    <property type="evidence" value="ECO:0007669"/>
    <property type="project" value="InterPro"/>
</dbReference>
<protein>
    <submittedName>
        <fullName evidence="2">Calcipressin-domain-containing protein</fullName>
    </submittedName>
</protein>
<gene>
    <name evidence="2" type="ORF">CONCODRAFT_80052</name>
</gene>